<evidence type="ECO:0000313" key="4">
    <source>
        <dbReference type="Proteomes" id="UP000297445"/>
    </source>
</evidence>
<evidence type="ECO:0000313" key="3">
    <source>
        <dbReference type="EMBL" id="TEU28376.1"/>
    </source>
</evidence>
<proteinExistence type="predicted"/>
<dbReference type="PIRSF" id="PIRSF037118">
    <property type="entry name" value="Tellurite_resistance_TerA"/>
    <property type="match status" value="1"/>
</dbReference>
<name>A0A5E9PGZ8_9GAMM</name>
<dbReference type="AlphaFoldDB" id="A0A5E9PGZ8"/>
<dbReference type="RefSeq" id="WP_134262264.1">
    <property type="nucleotide sequence ID" value="NZ_SNSA01000003.1"/>
</dbReference>
<feature type="domain" description="TerD" evidence="2">
    <location>
        <begin position="26"/>
        <end position="167"/>
    </location>
</feature>
<sequence>MQQLITGANLTLSCPQFVLKVKTILPSDIGLDMTAYLLNSQGKVRGDADMIFYGQKQTLNRSIELIETTNDRSYVNQFNINTQLLDLDINKFAVCATVDSQGALNTIQDIEIELWEKGQLTATAIVKSAEKKEKALILGEVYRYKDQWKFRFVNQGFNGGLKPLSEYFGVEISDQPIIPVLDTLPKTPSVPQPKINLNKITLDKRNSQISLQKQDQDFGEIKINLNWNQRPQQTQSGGFFKKLLNQNQGIDLDLGCLFEMKNGHKSVIQALGSQFGDFDSFPFIKLSADDRTGALKEGEWLRINGKQWQQIHRVVLFAFIYEGVPNWAETDAVVTIYVPDQPPIEVRLSEGQPLGMCGIVELVNKGGSIQVQRHVRYVRGHRELDQAFGFGMRWVAGSK</sequence>
<dbReference type="PANTHER" id="PTHR32097:SF3">
    <property type="entry name" value="TELLURITE RESISTANCE PROTEIN"/>
    <property type="match status" value="1"/>
</dbReference>
<evidence type="ECO:0000256" key="1">
    <source>
        <dbReference type="ARBA" id="ARBA00022686"/>
    </source>
</evidence>
<dbReference type="EMBL" id="SNSA01000003">
    <property type="protein sequence ID" value="TEU28376.1"/>
    <property type="molecule type" value="Genomic_DNA"/>
</dbReference>
<dbReference type="PANTHER" id="PTHR32097">
    <property type="entry name" value="CAMP-BINDING PROTEIN 1-RELATED"/>
    <property type="match status" value="1"/>
</dbReference>
<accession>A0A5E9PGZ8</accession>
<keyword evidence="1" id="KW-0778">Tellurium resistance</keyword>
<dbReference type="Pfam" id="PF02342">
    <property type="entry name" value="TerD"/>
    <property type="match status" value="1"/>
</dbReference>
<dbReference type="Proteomes" id="UP000297445">
    <property type="component" value="Unassembled WGS sequence"/>
</dbReference>
<dbReference type="InterPro" id="IPR051324">
    <property type="entry name" value="Stress/Tellurium_Resist"/>
</dbReference>
<protein>
    <submittedName>
        <fullName evidence="3">Tellurium resistance protein</fullName>
    </submittedName>
</protein>
<dbReference type="GO" id="GO:0046690">
    <property type="term" value="P:response to tellurium ion"/>
    <property type="evidence" value="ECO:0007669"/>
    <property type="project" value="UniProtKB-KW"/>
</dbReference>
<dbReference type="CDD" id="cd06974">
    <property type="entry name" value="TerD_like"/>
    <property type="match status" value="2"/>
</dbReference>
<reference evidence="3 4" key="1">
    <citation type="submission" date="2019-03" db="EMBL/GenBank/DDBJ databases">
        <title>Draft genome sequence of an environmental Acinetobacter seifertii from Brazil.</title>
        <authorList>
            <person name="Furlan J.P.R."/>
            <person name="Stehling E.G."/>
        </authorList>
    </citation>
    <scope>NUCLEOTIDE SEQUENCE [LARGE SCALE GENOMIC DNA]</scope>
    <source>
        <strain evidence="3 4">SAb133</strain>
    </source>
</reference>
<dbReference type="InterPro" id="IPR017115">
    <property type="entry name" value="Tellurite_resistance_TerA"/>
</dbReference>
<dbReference type="Gene3D" id="2.60.60.30">
    <property type="entry name" value="sav2460 like domains"/>
    <property type="match status" value="2"/>
</dbReference>
<comment type="caution">
    <text evidence="3">The sequence shown here is derived from an EMBL/GenBank/DDBJ whole genome shotgun (WGS) entry which is preliminary data.</text>
</comment>
<evidence type="ECO:0000259" key="2">
    <source>
        <dbReference type="Pfam" id="PF02342"/>
    </source>
</evidence>
<organism evidence="3 4">
    <name type="scientific">Acinetobacter seifertii</name>
    <dbReference type="NCBI Taxonomy" id="1530123"/>
    <lineage>
        <taxon>Bacteria</taxon>
        <taxon>Pseudomonadati</taxon>
        <taxon>Pseudomonadota</taxon>
        <taxon>Gammaproteobacteria</taxon>
        <taxon>Moraxellales</taxon>
        <taxon>Moraxellaceae</taxon>
        <taxon>Acinetobacter</taxon>
        <taxon>Acinetobacter calcoaceticus/baumannii complex</taxon>
    </lineage>
</organism>
<gene>
    <name evidence="3" type="ORF">E2R16_08040</name>
</gene>
<dbReference type="InterPro" id="IPR003325">
    <property type="entry name" value="TerD"/>
</dbReference>